<evidence type="ECO:0000256" key="1">
    <source>
        <dbReference type="SAM" id="Phobius"/>
    </source>
</evidence>
<evidence type="ECO:0000313" key="3">
    <source>
        <dbReference type="Proteomes" id="UP000516148"/>
    </source>
</evidence>
<dbReference type="Proteomes" id="UP000516148">
    <property type="component" value="Chromosome"/>
</dbReference>
<keyword evidence="3" id="KW-1185">Reference proteome</keyword>
<dbReference type="AlphaFoldDB" id="A0A7H0LDS7"/>
<organism evidence="2 3">
    <name type="scientific">Sphingomonas alpina</name>
    <dbReference type="NCBI Taxonomy" id="653931"/>
    <lineage>
        <taxon>Bacteria</taxon>
        <taxon>Pseudomonadati</taxon>
        <taxon>Pseudomonadota</taxon>
        <taxon>Alphaproteobacteria</taxon>
        <taxon>Sphingomonadales</taxon>
        <taxon>Sphingomonadaceae</taxon>
        <taxon>Sphingomonas</taxon>
    </lineage>
</organism>
<sequence length="95" mass="10112">MERGVTCRRHGRIADTSLRAGGFALLGLAGLAIHALMALRAGLSQGSSPWVFGLAMAGFIAASMGSALVVLGHHILDEVEVSERWIERRPAVPHR</sequence>
<evidence type="ECO:0000313" key="2">
    <source>
        <dbReference type="EMBL" id="QNQ07830.1"/>
    </source>
</evidence>
<keyword evidence="1" id="KW-0812">Transmembrane</keyword>
<name>A0A7H0LDS7_9SPHN</name>
<reference evidence="2 3" key="1">
    <citation type="submission" date="2020-09" db="EMBL/GenBank/DDBJ databases">
        <title>Sphingomonas sp., a new species isolated from pork steak.</title>
        <authorList>
            <person name="Heidler von Heilborn D."/>
        </authorList>
    </citation>
    <scope>NUCLEOTIDE SEQUENCE [LARGE SCALE GENOMIC DNA]</scope>
    <source>
        <strain evidence="3">S8-3T</strain>
    </source>
</reference>
<proteinExistence type="predicted"/>
<dbReference type="EMBL" id="CP061038">
    <property type="protein sequence ID" value="QNQ07830.1"/>
    <property type="molecule type" value="Genomic_DNA"/>
</dbReference>
<protein>
    <submittedName>
        <fullName evidence="2">Uncharacterized protein</fullName>
    </submittedName>
</protein>
<accession>A0A7H0LDS7</accession>
<dbReference type="RefSeq" id="WP_187760177.1">
    <property type="nucleotide sequence ID" value="NZ_CP061038.1"/>
</dbReference>
<keyword evidence="1" id="KW-1133">Transmembrane helix</keyword>
<dbReference type="KEGG" id="spap:H3Z74_13560"/>
<feature type="transmembrane region" description="Helical" evidence="1">
    <location>
        <begin position="51"/>
        <end position="76"/>
    </location>
</feature>
<feature type="transmembrane region" description="Helical" evidence="1">
    <location>
        <begin position="20"/>
        <end position="39"/>
    </location>
</feature>
<keyword evidence="1" id="KW-0472">Membrane</keyword>
<gene>
    <name evidence="2" type="ORF">H3Z74_13560</name>
</gene>